<dbReference type="Pfam" id="PF11979">
    <property type="entry name" value="SARA_C"/>
    <property type="match status" value="1"/>
</dbReference>
<dbReference type="Pfam" id="PF11409">
    <property type="entry name" value="SARA"/>
    <property type="match status" value="1"/>
</dbReference>
<dbReference type="InterPro" id="IPR022557">
    <property type="entry name" value="SARA-like_C"/>
</dbReference>
<dbReference type="Proteomes" id="UP000288716">
    <property type="component" value="Unassembled WGS sequence"/>
</dbReference>
<dbReference type="InterPro" id="IPR024608">
    <property type="entry name" value="SARA-like_SBD"/>
</dbReference>
<evidence type="ECO:0000256" key="1">
    <source>
        <dbReference type="ARBA" id="ARBA00022723"/>
    </source>
</evidence>
<dbReference type="GO" id="GO:0016197">
    <property type="term" value="P:endosomal transport"/>
    <property type="evidence" value="ECO:0007669"/>
    <property type="project" value="TreeGrafter"/>
</dbReference>
<evidence type="ECO:0000256" key="2">
    <source>
        <dbReference type="ARBA" id="ARBA00022771"/>
    </source>
</evidence>
<dbReference type="EMBL" id="NCKV01004331">
    <property type="protein sequence ID" value="RWS24850.1"/>
    <property type="molecule type" value="Genomic_DNA"/>
</dbReference>
<feature type="domain" description="FYVE-type" evidence="6">
    <location>
        <begin position="261"/>
        <end position="320"/>
    </location>
</feature>
<dbReference type="CDD" id="cd15729">
    <property type="entry name" value="FYVE_endofin"/>
    <property type="match status" value="1"/>
</dbReference>
<dbReference type="OrthoDB" id="5872154at2759"/>
<evidence type="ECO:0000256" key="4">
    <source>
        <dbReference type="PROSITE-ProRule" id="PRU00091"/>
    </source>
</evidence>
<evidence type="ECO:0000313" key="7">
    <source>
        <dbReference type="EMBL" id="RWS24850.1"/>
    </source>
</evidence>
<evidence type="ECO:0000256" key="5">
    <source>
        <dbReference type="SAM" id="MobiDB-lite"/>
    </source>
</evidence>
<dbReference type="Pfam" id="PF01363">
    <property type="entry name" value="FYVE"/>
    <property type="match status" value="1"/>
</dbReference>
<dbReference type="STRING" id="299467.A0A443SBH8"/>
<sequence>MDKFMVDFDAVLDELEAQETTNDKPIVSMCDTQQKAALVDLNLEKTNIATFSSDLIEISDSDISCERPVTSVEQTCSYNEIKDIEISVNQSSDQIIDDAVCEVPKASVETVEENLCSGSVDECNLVSNEPELKTDNETLCSLDESVCEKSIGEEINNCIFDSKNQNAESYNEELENRDLNLTDEKCEENESALNSNTSEATVHVTRPSTLHLPNTFADNEFVANIDSNESPPETYYEDNVQNPVIDGDFVVGKYKPFWIPDTEASSCMSCDAKFTVIKRRHHCRACGKVLCSQCCNAKAKLAYLSNKEARVCGVCLSLLTSFSEECNSSSNAVESSQNCSVSANRNTFTNSPNPNNPSEYCSSIPPLEQAESSANRPPPTVFVPVGVLKRGNKPRGEPKQVVFSDGIRPGSDLSEPDPECVPNFPIKGRQLKRLKSPSVEKNSFLSGALKFRSKNQRITIIDSNGPLPAIINCAELTAESDPGTLFHVLHDEDVPPVTFYLTKNLHAVVKLVSLDCCMQNKSWIFASKGLSSVGQDEIVIALEMFPDESCVPRDVFRLFTSVYDYASRGSPFAEMSHILFTEGLFDNKENCGFIFMRPTFQCLKKFLLPSPPYLVGLLLHKCEIPWAKIFPIRLLLRLGAEYRYYPCPLISYRNRKPAYFEIGHTIMNVLADFRNFQYSLPCIPGLVIHTEDTKRKVNFARNRYDQVMKALSSSNEHVLAFAANFSTEADSHLTCIQNDDGQYQTQTIKSQDSLSLITGASFIVFSGALKSSTGLSAKMSIVEDGILVQIPPNTMSELKNALRAMQDFTIKCGKVDAPTEDSVIQVLWVKDDKNFNVGVKSSIDGMSLQGVHSVRIYNGTDYAGDKYFIRWTEVFFIQNDENSRRGDSVDPTRLAGIVAQSLCLALTPHLEHLVDNNFVQISLRVTLDPEKIGYDVGSNGSALPAAYVNELDGALIPVIMNSVAANVDSLLIMELLFHILVK</sequence>
<dbReference type="SMART" id="SM01421">
    <property type="entry name" value="DUF3480"/>
    <property type="match status" value="1"/>
</dbReference>
<keyword evidence="1" id="KW-0479">Metal-binding</keyword>
<dbReference type="PANTHER" id="PTHR46319">
    <property type="entry name" value="ZINC FINGER FYVE DOMAIN-CONTAINING PROTEIN"/>
    <property type="match status" value="1"/>
</dbReference>
<dbReference type="SUPFAM" id="SSF57903">
    <property type="entry name" value="FYVE/PHD zinc finger"/>
    <property type="match status" value="1"/>
</dbReference>
<gene>
    <name evidence="7" type="ORF">B4U80_01838</name>
</gene>
<keyword evidence="8" id="KW-1185">Reference proteome</keyword>
<evidence type="ECO:0000256" key="3">
    <source>
        <dbReference type="ARBA" id="ARBA00022833"/>
    </source>
</evidence>
<dbReference type="VEuPathDB" id="VectorBase:LDEU007190"/>
<feature type="region of interest" description="Disordered" evidence="5">
    <location>
        <begin position="393"/>
        <end position="419"/>
    </location>
</feature>
<dbReference type="Gene3D" id="3.30.500.40">
    <property type="match status" value="1"/>
</dbReference>
<keyword evidence="2 4" id="KW-0863">Zinc-finger</keyword>
<dbReference type="InterPro" id="IPR037145">
    <property type="entry name" value="SARA_Smad-bd_sf"/>
</dbReference>
<protein>
    <submittedName>
        <fullName evidence="7">Zinc finger FYVE domain-containing protein 16-like protein</fullName>
    </submittedName>
</protein>
<dbReference type="SMART" id="SM00064">
    <property type="entry name" value="FYVE"/>
    <property type="match status" value="1"/>
</dbReference>
<dbReference type="PROSITE" id="PS50178">
    <property type="entry name" value="ZF_FYVE"/>
    <property type="match status" value="1"/>
</dbReference>
<dbReference type="InterPro" id="IPR017455">
    <property type="entry name" value="Znf_FYVE-rel"/>
</dbReference>
<name>A0A443SBH8_9ACAR</name>
<comment type="caution">
    <text evidence="7">The sequence shown here is derived from an EMBL/GenBank/DDBJ whole genome shotgun (WGS) entry which is preliminary data.</text>
</comment>
<dbReference type="InterPro" id="IPR011011">
    <property type="entry name" value="Znf_FYVE_PHD"/>
</dbReference>
<dbReference type="Gene3D" id="3.30.1360.220">
    <property type="entry name" value="Domain of unknown function (DUF3480), N-terminal subdomain"/>
    <property type="match status" value="1"/>
</dbReference>
<dbReference type="FunFam" id="3.30.40.10:FF:000084">
    <property type="entry name" value="Zinc finger, FYVE domain-containing 9b"/>
    <property type="match status" value="1"/>
</dbReference>
<dbReference type="InterPro" id="IPR000306">
    <property type="entry name" value="Znf_FYVE"/>
</dbReference>
<dbReference type="InterPro" id="IPR013083">
    <property type="entry name" value="Znf_RING/FYVE/PHD"/>
</dbReference>
<dbReference type="Gene3D" id="3.30.40.10">
    <property type="entry name" value="Zinc/RING finger domain, C3HC4 (zinc finger)"/>
    <property type="match status" value="1"/>
</dbReference>
<dbReference type="Gene3D" id="4.10.720.10">
    <property type="entry name" value="Smad anchor for receptor activation, Smad-binding domain"/>
    <property type="match status" value="1"/>
</dbReference>
<keyword evidence="3" id="KW-0862">Zinc</keyword>
<evidence type="ECO:0000259" key="6">
    <source>
        <dbReference type="PROSITE" id="PS50178"/>
    </source>
</evidence>
<dbReference type="AlphaFoldDB" id="A0A443SBH8"/>
<organism evidence="7 8">
    <name type="scientific">Leptotrombidium deliense</name>
    <dbReference type="NCBI Taxonomy" id="299467"/>
    <lineage>
        <taxon>Eukaryota</taxon>
        <taxon>Metazoa</taxon>
        <taxon>Ecdysozoa</taxon>
        <taxon>Arthropoda</taxon>
        <taxon>Chelicerata</taxon>
        <taxon>Arachnida</taxon>
        <taxon>Acari</taxon>
        <taxon>Acariformes</taxon>
        <taxon>Trombidiformes</taxon>
        <taxon>Prostigmata</taxon>
        <taxon>Anystina</taxon>
        <taxon>Parasitengona</taxon>
        <taxon>Trombiculoidea</taxon>
        <taxon>Trombiculidae</taxon>
        <taxon>Leptotrombidium</taxon>
    </lineage>
</organism>
<accession>A0A443SBH8</accession>
<dbReference type="SMART" id="SM01422">
    <property type="entry name" value="SARA"/>
    <property type="match status" value="1"/>
</dbReference>
<evidence type="ECO:0000313" key="8">
    <source>
        <dbReference type="Proteomes" id="UP000288716"/>
    </source>
</evidence>
<proteinExistence type="predicted"/>
<dbReference type="PANTHER" id="PTHR46319:SF3">
    <property type="entry name" value="ZINC FINGER FYVE DOMAIN-CONTAINING PROTEIN"/>
    <property type="match status" value="1"/>
</dbReference>
<reference evidence="7 8" key="1">
    <citation type="journal article" date="2018" name="Gigascience">
        <title>Genomes of trombidid mites reveal novel predicted allergens and laterally-transferred genes associated with secondary metabolism.</title>
        <authorList>
            <person name="Dong X."/>
            <person name="Chaisiri K."/>
            <person name="Xia D."/>
            <person name="Armstrong S.D."/>
            <person name="Fang Y."/>
            <person name="Donnelly M.J."/>
            <person name="Kadowaki T."/>
            <person name="McGarry J.W."/>
            <person name="Darby A.C."/>
            <person name="Makepeace B.L."/>
        </authorList>
    </citation>
    <scope>NUCLEOTIDE SEQUENCE [LARGE SCALE GENOMIC DNA]</scope>
    <source>
        <strain evidence="7">UoL-UT</strain>
    </source>
</reference>
<dbReference type="GO" id="GO:0031901">
    <property type="term" value="C:early endosome membrane"/>
    <property type="evidence" value="ECO:0007669"/>
    <property type="project" value="TreeGrafter"/>
</dbReference>
<dbReference type="GO" id="GO:0008270">
    <property type="term" value="F:zinc ion binding"/>
    <property type="evidence" value="ECO:0007669"/>
    <property type="project" value="UniProtKB-KW"/>
</dbReference>